<dbReference type="OrthoDB" id="2119945at2759"/>
<dbReference type="Proteomes" id="UP000054559">
    <property type="component" value="Unassembled WGS sequence"/>
</dbReference>
<sequence>MASEEPSERYTLKVTAGPTYDPKTHQIVPVNADETLTIETEHTTAKLCVRIRDYNGASARTSPPNSTPSQYPSHMQILLPPRPPGRPILHRR</sequence>
<dbReference type="STRING" id="454286.A0A0J8R5J0"/>
<feature type="domain" description="Domain of unknown function at the cortex 1" evidence="2">
    <location>
        <begin position="12"/>
        <end position="71"/>
    </location>
</feature>
<dbReference type="Pfam" id="PF08588">
    <property type="entry name" value="Duc1"/>
    <property type="match status" value="1"/>
</dbReference>
<dbReference type="InterPro" id="IPR013897">
    <property type="entry name" value="Duc1"/>
</dbReference>
<dbReference type="PANTHER" id="PTHR34826:SF2">
    <property type="entry name" value="UPF0590 PROTEIN C409.17C"/>
    <property type="match status" value="1"/>
</dbReference>
<evidence type="ECO:0000313" key="4">
    <source>
        <dbReference type="Proteomes" id="UP000054559"/>
    </source>
</evidence>
<dbReference type="AlphaFoldDB" id="A0A0J8R5J0"/>
<accession>A0A0J8R5J0</accession>
<evidence type="ECO:0000313" key="3">
    <source>
        <dbReference type="EMBL" id="KMU80379.1"/>
    </source>
</evidence>
<gene>
    <name evidence="3" type="ORF">CISG_02230</name>
</gene>
<dbReference type="PANTHER" id="PTHR34826">
    <property type="entry name" value="UPF0590 PROTEIN C409.17C"/>
    <property type="match status" value="1"/>
</dbReference>
<protein>
    <recommendedName>
        <fullName evidence="2">Domain of unknown function at the cortex 1 domain-containing protein</fullName>
    </recommendedName>
</protein>
<evidence type="ECO:0000259" key="2">
    <source>
        <dbReference type="Pfam" id="PF08588"/>
    </source>
</evidence>
<reference evidence="4" key="1">
    <citation type="journal article" date="2010" name="Genome Res.">
        <title>Population genomic sequencing of Coccidioides fungi reveals recent hybridization and transposon control.</title>
        <authorList>
            <person name="Neafsey D.E."/>
            <person name="Barker B.M."/>
            <person name="Sharpton T.J."/>
            <person name="Stajich J.E."/>
            <person name="Park D.J."/>
            <person name="Whiston E."/>
            <person name="Hung C.-Y."/>
            <person name="McMahan C."/>
            <person name="White J."/>
            <person name="Sykes S."/>
            <person name="Heiman D."/>
            <person name="Young S."/>
            <person name="Zeng Q."/>
            <person name="Abouelleil A."/>
            <person name="Aftuck L."/>
            <person name="Bessette D."/>
            <person name="Brown A."/>
            <person name="FitzGerald M."/>
            <person name="Lui A."/>
            <person name="Macdonald J.P."/>
            <person name="Priest M."/>
            <person name="Orbach M.J."/>
            <person name="Galgiani J.N."/>
            <person name="Kirkland T.N."/>
            <person name="Cole G.T."/>
            <person name="Birren B.W."/>
            <person name="Henn M.R."/>
            <person name="Taylor J.W."/>
            <person name="Rounsley S.D."/>
        </authorList>
    </citation>
    <scope>NUCLEOTIDE SEQUENCE [LARGE SCALE GENOMIC DNA]</scope>
    <source>
        <strain evidence="4">RMSCC 3703</strain>
    </source>
</reference>
<evidence type="ECO:0000256" key="1">
    <source>
        <dbReference type="SAM" id="MobiDB-lite"/>
    </source>
</evidence>
<organism evidence="3 4">
    <name type="scientific">Coccidioides immitis RMSCC 3703</name>
    <dbReference type="NCBI Taxonomy" id="454286"/>
    <lineage>
        <taxon>Eukaryota</taxon>
        <taxon>Fungi</taxon>
        <taxon>Dikarya</taxon>
        <taxon>Ascomycota</taxon>
        <taxon>Pezizomycotina</taxon>
        <taxon>Eurotiomycetes</taxon>
        <taxon>Eurotiomycetidae</taxon>
        <taxon>Onygenales</taxon>
        <taxon>Onygenaceae</taxon>
        <taxon>Coccidioides</taxon>
    </lineage>
</organism>
<name>A0A0J8R5J0_COCIT</name>
<dbReference type="EMBL" id="DS268124">
    <property type="protein sequence ID" value="KMU80379.1"/>
    <property type="molecule type" value="Genomic_DNA"/>
</dbReference>
<proteinExistence type="predicted"/>
<feature type="region of interest" description="Disordered" evidence="1">
    <location>
        <begin position="57"/>
        <end position="92"/>
    </location>
</feature>
<feature type="compositionally biased region" description="Polar residues" evidence="1">
    <location>
        <begin position="58"/>
        <end position="73"/>
    </location>
</feature>